<organism evidence="2 3">
    <name type="scientific">Paraburkholderia guartelaensis</name>
    <dbReference type="NCBI Taxonomy" id="2546446"/>
    <lineage>
        <taxon>Bacteria</taxon>
        <taxon>Pseudomonadati</taxon>
        <taxon>Pseudomonadota</taxon>
        <taxon>Betaproteobacteria</taxon>
        <taxon>Burkholderiales</taxon>
        <taxon>Burkholderiaceae</taxon>
        <taxon>Paraburkholderia</taxon>
    </lineage>
</organism>
<dbReference type="EMBL" id="JAYMRW010000025">
    <property type="protein sequence ID" value="MEM5452759.1"/>
    <property type="molecule type" value="Genomic_DNA"/>
</dbReference>
<evidence type="ECO:0000313" key="2">
    <source>
        <dbReference type="EMBL" id="MEM5452759.1"/>
    </source>
</evidence>
<proteinExistence type="predicted"/>
<sequence>MLSTNGADRWDESKGSNRSQAKKAFARHANLTTTSVMLYGIIDSGLGEVNNQGGKSNVQATSGGLSGSRFGFRPHAQPALRRTAREHGSSRLFATTLVALSTQ</sequence>
<reference evidence="2 3" key="1">
    <citation type="submission" date="2024-01" db="EMBL/GenBank/DDBJ databases">
        <title>The diversity of rhizobia nodulating Mimosa spp. in eleven states of Brazil covering several biomes is determined by host plant, location, and edaphic factors.</title>
        <authorList>
            <person name="Rouws L."/>
            <person name="Barauna A."/>
            <person name="Beukes C."/>
            <person name="De Faria S.M."/>
            <person name="Gross E."/>
            <person name="Dos Reis Junior F.B."/>
            <person name="Simon M."/>
            <person name="Maluk M."/>
            <person name="Odee D.W."/>
            <person name="Kenicer G."/>
            <person name="Young J.P.W."/>
            <person name="Reis V.M."/>
            <person name="Zilli J."/>
            <person name="James E.K."/>
        </authorList>
    </citation>
    <scope>NUCLEOTIDE SEQUENCE [LARGE SCALE GENOMIC DNA]</scope>
    <source>
        <strain evidence="2 3">JPY164</strain>
    </source>
</reference>
<evidence type="ECO:0000313" key="3">
    <source>
        <dbReference type="Proteomes" id="UP001390669"/>
    </source>
</evidence>
<dbReference type="Gene3D" id="2.40.160.10">
    <property type="entry name" value="Porin"/>
    <property type="match status" value="1"/>
</dbReference>
<gene>
    <name evidence="2" type="ORF">VSR33_35685</name>
</gene>
<name>A0ABU9SN48_9BURK</name>
<comment type="caution">
    <text evidence="2">The sequence shown here is derived from an EMBL/GenBank/DDBJ whole genome shotgun (WGS) entry which is preliminary data.</text>
</comment>
<evidence type="ECO:0000256" key="1">
    <source>
        <dbReference type="SAM" id="MobiDB-lite"/>
    </source>
</evidence>
<keyword evidence="3" id="KW-1185">Reference proteome</keyword>
<protein>
    <submittedName>
        <fullName evidence="2">Uncharacterized protein</fullName>
    </submittedName>
</protein>
<feature type="region of interest" description="Disordered" evidence="1">
    <location>
        <begin position="1"/>
        <end position="23"/>
    </location>
</feature>
<dbReference type="Proteomes" id="UP001390669">
    <property type="component" value="Unassembled WGS sequence"/>
</dbReference>
<dbReference type="RefSeq" id="WP_141710533.1">
    <property type="nucleotide sequence ID" value="NZ_JAYMRW010000025.1"/>
</dbReference>
<dbReference type="SUPFAM" id="SSF56935">
    <property type="entry name" value="Porins"/>
    <property type="match status" value="1"/>
</dbReference>
<accession>A0ABU9SN48</accession>
<dbReference type="InterPro" id="IPR023614">
    <property type="entry name" value="Porin_dom_sf"/>
</dbReference>